<keyword evidence="2" id="KW-0472">Membrane</keyword>
<evidence type="ECO:0000313" key="4">
    <source>
        <dbReference type="Proteomes" id="UP000094565"/>
    </source>
</evidence>
<protein>
    <submittedName>
        <fullName evidence="3">BA75_05060T0</fullName>
    </submittedName>
</protein>
<dbReference type="AlphaFoldDB" id="A0A1B2JJ61"/>
<dbReference type="Gene3D" id="3.40.30.10">
    <property type="entry name" value="Glutaredoxin"/>
    <property type="match status" value="1"/>
</dbReference>
<keyword evidence="2" id="KW-1133">Transmembrane helix</keyword>
<dbReference type="OrthoDB" id="4026741at2759"/>
<keyword evidence="2" id="KW-0812">Transmembrane</keyword>
<evidence type="ECO:0000256" key="2">
    <source>
        <dbReference type="SAM" id="Phobius"/>
    </source>
</evidence>
<feature type="region of interest" description="Disordered" evidence="1">
    <location>
        <begin position="34"/>
        <end position="55"/>
    </location>
</feature>
<keyword evidence="4" id="KW-1185">Reference proteome</keyword>
<dbReference type="EMBL" id="CP014587">
    <property type="protein sequence ID" value="ANZ77888.1"/>
    <property type="molecule type" value="Genomic_DNA"/>
</dbReference>
<feature type="region of interest" description="Disordered" evidence="1">
    <location>
        <begin position="1"/>
        <end position="21"/>
    </location>
</feature>
<evidence type="ECO:0000313" key="3">
    <source>
        <dbReference type="EMBL" id="ANZ77888.1"/>
    </source>
</evidence>
<gene>
    <name evidence="3" type="ORF">ATY40_BA7505060</name>
</gene>
<name>A0A1B2JJ61_PICPA</name>
<accession>A0A1B2JJ61</accession>
<sequence>MTETSKSSHYRKASFSPYEDTKSKLAADLEKLAATSEQGDDLSPINKEKKRVSKPKNKVRRRKFDSWDYVFVVIIIFASCGIVYNLFRGPRIIFTTQKDLDTALSEIVKPVVTYTNDGVPTSTDTAGQSLTNKDEDQTRFDVAKEFRAIGEISPLIILTNNDKESEQLKKTISLYSITPQPALVAVNRHPHVEKLTTYINSLAASQSSSSSASNLPEEAVPGIVINGVPAASAKEIVLLHSAGKLNEFLTRKSQGLYRIEH</sequence>
<reference evidence="3 4" key="1">
    <citation type="submission" date="2016-02" db="EMBL/GenBank/DDBJ databases">
        <title>Comparative genomic and transcriptomic foundation for Pichia pastoris.</title>
        <authorList>
            <person name="Love K.R."/>
            <person name="Shah K.A."/>
            <person name="Whittaker C.A."/>
            <person name="Wu J."/>
            <person name="Bartlett M.C."/>
            <person name="Ma D."/>
            <person name="Leeson R.L."/>
            <person name="Priest M."/>
            <person name="Young S.K."/>
            <person name="Love J.C."/>
        </authorList>
    </citation>
    <scope>NUCLEOTIDE SEQUENCE [LARGE SCALE GENOMIC DNA]</scope>
    <source>
        <strain evidence="3 4">ATCC 28485</strain>
    </source>
</reference>
<proteinExistence type="predicted"/>
<feature type="transmembrane region" description="Helical" evidence="2">
    <location>
        <begin position="66"/>
        <end position="87"/>
    </location>
</feature>
<dbReference type="Proteomes" id="UP000094565">
    <property type="component" value="Chromosome 4"/>
</dbReference>
<evidence type="ECO:0000256" key="1">
    <source>
        <dbReference type="SAM" id="MobiDB-lite"/>
    </source>
</evidence>
<organism evidence="3 4">
    <name type="scientific">Komagataella pastoris</name>
    <name type="common">Yeast</name>
    <name type="synonym">Pichia pastoris</name>
    <dbReference type="NCBI Taxonomy" id="4922"/>
    <lineage>
        <taxon>Eukaryota</taxon>
        <taxon>Fungi</taxon>
        <taxon>Dikarya</taxon>
        <taxon>Ascomycota</taxon>
        <taxon>Saccharomycotina</taxon>
        <taxon>Pichiomycetes</taxon>
        <taxon>Pichiales</taxon>
        <taxon>Pichiaceae</taxon>
        <taxon>Komagataella</taxon>
    </lineage>
</organism>